<dbReference type="GO" id="GO:0004332">
    <property type="term" value="F:fructose-bisphosphate aldolase activity"/>
    <property type="evidence" value="ECO:0007669"/>
    <property type="project" value="InterPro"/>
</dbReference>
<comment type="caution">
    <text evidence="1">The sequence shown here is derived from an EMBL/GenBank/DDBJ whole genome shotgun (WGS) entry which is preliminary data.</text>
</comment>
<dbReference type="InterPro" id="IPR050456">
    <property type="entry name" value="DeoC/FbaB_aldolase"/>
</dbReference>
<dbReference type="PIRSF" id="PIRSF038992">
    <property type="entry name" value="Aldolase_Ia"/>
    <property type="match status" value="1"/>
</dbReference>
<sequence length="268" mass="29535">MHMGKEIRMNRLFNKRSGNTLVIALDHPVGWGVIPGIDTIRETMAKIVRAKPDAVTMLKGTAERVYAEFSGQIPFINKLTTFAPYHPAYDVKVGDVVEAVRLGADAVAIGCTVCGTDQRQLLAQLGALSRDATEFGMPTVTHIYPKGELIDKKDWYQPEHVMYAARAGAELGIDIIKTFYTGDKRSYARVIESCPARVVVSGGPKLPDVIDVFRMTRDAIDVGARGVTYGRNVWQSDKPIAMVHALKHIIHKKGAVNEALDIFNDSKE</sequence>
<dbReference type="PANTHER" id="PTHR47916">
    <property type="entry name" value="FRUCTOSE-BISPHOSPHATE ALDOLASE CLASS 1"/>
    <property type="match status" value="1"/>
</dbReference>
<name>A0A0F9I0I5_9ZZZZ</name>
<evidence type="ECO:0000313" key="1">
    <source>
        <dbReference type="EMBL" id="KKM12855.1"/>
    </source>
</evidence>
<dbReference type="AlphaFoldDB" id="A0A0F9I0I5"/>
<dbReference type="SUPFAM" id="SSF51569">
    <property type="entry name" value="Aldolase"/>
    <property type="match status" value="1"/>
</dbReference>
<dbReference type="EMBL" id="LAZR01015455">
    <property type="protein sequence ID" value="KKM12855.1"/>
    <property type="molecule type" value="Genomic_DNA"/>
</dbReference>
<dbReference type="InterPro" id="IPR002915">
    <property type="entry name" value="DeoC/FbaB/LacD_aldolase"/>
</dbReference>
<dbReference type="InterPro" id="IPR041720">
    <property type="entry name" value="FbaB-like"/>
</dbReference>
<dbReference type="InterPro" id="IPR013785">
    <property type="entry name" value="Aldolase_TIM"/>
</dbReference>
<proteinExistence type="predicted"/>
<gene>
    <name evidence="1" type="ORF">LCGC14_1719690</name>
</gene>
<accession>A0A0F9I0I5</accession>
<dbReference type="CDD" id="cd00958">
    <property type="entry name" value="DhnA"/>
    <property type="match status" value="1"/>
</dbReference>
<dbReference type="Gene3D" id="3.20.20.70">
    <property type="entry name" value="Aldolase class I"/>
    <property type="match status" value="1"/>
</dbReference>
<organism evidence="1">
    <name type="scientific">marine sediment metagenome</name>
    <dbReference type="NCBI Taxonomy" id="412755"/>
    <lineage>
        <taxon>unclassified sequences</taxon>
        <taxon>metagenomes</taxon>
        <taxon>ecological metagenomes</taxon>
    </lineage>
</organism>
<dbReference type="Pfam" id="PF01791">
    <property type="entry name" value="DeoC"/>
    <property type="match status" value="1"/>
</dbReference>
<protein>
    <recommendedName>
        <fullName evidence="2">Fructose-bisphosphate aldolase</fullName>
    </recommendedName>
</protein>
<dbReference type="NCBIfam" id="NF005556">
    <property type="entry name" value="PRK07226.1"/>
    <property type="match status" value="1"/>
</dbReference>
<evidence type="ECO:0008006" key="2">
    <source>
        <dbReference type="Google" id="ProtNLM"/>
    </source>
</evidence>
<reference evidence="1" key="1">
    <citation type="journal article" date="2015" name="Nature">
        <title>Complex archaea that bridge the gap between prokaryotes and eukaryotes.</title>
        <authorList>
            <person name="Spang A."/>
            <person name="Saw J.H."/>
            <person name="Jorgensen S.L."/>
            <person name="Zaremba-Niedzwiedzka K."/>
            <person name="Martijn J."/>
            <person name="Lind A.E."/>
            <person name="van Eijk R."/>
            <person name="Schleper C."/>
            <person name="Guy L."/>
            <person name="Ettema T.J."/>
        </authorList>
    </citation>
    <scope>NUCLEOTIDE SEQUENCE</scope>
</reference>
<dbReference type="SMART" id="SM01133">
    <property type="entry name" value="DeoC"/>
    <property type="match status" value="1"/>
</dbReference>
<dbReference type="PANTHER" id="PTHR47916:SF1">
    <property type="entry name" value="3-HYDROXY-5-PHOSPHONOOXYPENTANE-2,4-DIONE THIOLASE"/>
    <property type="match status" value="1"/>
</dbReference>